<dbReference type="PANTHER" id="PTHR16026">
    <property type="entry name" value="CARTILAGE ACIDIC PROTEIN 1"/>
    <property type="match status" value="1"/>
</dbReference>
<dbReference type="EMBL" id="UOFK01000004">
    <property type="protein sequence ID" value="VAW71502.1"/>
    <property type="molecule type" value="Genomic_DNA"/>
</dbReference>
<evidence type="ECO:0008006" key="3">
    <source>
        <dbReference type="Google" id="ProtNLM"/>
    </source>
</evidence>
<gene>
    <name evidence="2" type="ORF">MNBD_GAMMA13-441</name>
</gene>
<dbReference type="AlphaFoldDB" id="A0A3B0Y831"/>
<keyword evidence="1" id="KW-0732">Signal</keyword>
<dbReference type="InterPro" id="IPR027039">
    <property type="entry name" value="Crtac1"/>
</dbReference>
<evidence type="ECO:0000256" key="1">
    <source>
        <dbReference type="ARBA" id="ARBA00022729"/>
    </source>
</evidence>
<name>A0A3B0Y831_9ZZZZ</name>
<dbReference type="InterPro" id="IPR013517">
    <property type="entry name" value="FG-GAP"/>
</dbReference>
<dbReference type="SUPFAM" id="SSF69318">
    <property type="entry name" value="Integrin alpha N-terminal domain"/>
    <property type="match status" value="2"/>
</dbReference>
<accession>A0A3B0Y831</accession>
<sequence>MYKQLLTLSISTLSVLTANPTMGVTFSDIVTGDGAGIQYRRGESTNDVLWDSVRQGIFQLQDLPGSPGNTRGAPGVALLDYDRDGDLDIYVTNGPGKANSLYSNQLKETGVPEYIDLGLDAGVAASDQDSTGVCFGDTDNDGDPDLLVLGRNEPNRLFENQGDGSFVNISASSQIGLGVHNPSSCAMGDINNDGLLDIYIGNSYNDWSHRLPIMLFGFESLIEENQLYVNTGSNIFSDVSASSGILTQKEITWAVSMVDYDQDGDLDIISGDDQGGRIPAYFGGADVGFIRIYNNDGTGNFTDVTDSSGTMQYGAWMGLAFGDLNHDGQMDMFASNFGDYAGIFTKLLTGIPYVVGDWHSSWFFGDDSGQFTREPAGAVVATPFGWGAAISDYDNDGDADIVFHGGGDFALFQDGTNPGAVLQNDGTGNFTRDSLALTGSTDHTRRNVKGVAMGDLNNDGFPDIVSVSGQDWPTFAPLVPMLPFPLGGPFDSTAMLWPAFFPLDQQDPAAGFVWSDIDPLDGTLSVEINNAEDNNHWVKVRTLGTVGITSKGQVNRDGIGAIIRFTPNGGQTAMTPVQGGSSYASQNSLAKTFGMSTAA</sequence>
<evidence type="ECO:0000313" key="2">
    <source>
        <dbReference type="EMBL" id="VAW71502.1"/>
    </source>
</evidence>
<protein>
    <recommendedName>
        <fullName evidence="3">ASPIC/UnbV domain-containing protein</fullName>
    </recommendedName>
</protein>
<dbReference type="InterPro" id="IPR028994">
    <property type="entry name" value="Integrin_alpha_N"/>
</dbReference>
<dbReference type="Gene3D" id="2.130.10.130">
    <property type="entry name" value="Integrin alpha, N-terminal"/>
    <property type="match status" value="3"/>
</dbReference>
<dbReference type="PANTHER" id="PTHR16026:SF0">
    <property type="entry name" value="CARTILAGE ACIDIC PROTEIN 1"/>
    <property type="match status" value="1"/>
</dbReference>
<dbReference type="Pfam" id="PF13517">
    <property type="entry name" value="FG-GAP_3"/>
    <property type="match status" value="2"/>
</dbReference>
<proteinExistence type="predicted"/>
<feature type="non-terminal residue" evidence="2">
    <location>
        <position position="599"/>
    </location>
</feature>
<reference evidence="2" key="1">
    <citation type="submission" date="2018-06" db="EMBL/GenBank/DDBJ databases">
        <authorList>
            <person name="Zhirakovskaya E."/>
        </authorList>
    </citation>
    <scope>NUCLEOTIDE SEQUENCE</scope>
</reference>
<organism evidence="2">
    <name type="scientific">hydrothermal vent metagenome</name>
    <dbReference type="NCBI Taxonomy" id="652676"/>
    <lineage>
        <taxon>unclassified sequences</taxon>
        <taxon>metagenomes</taxon>
        <taxon>ecological metagenomes</taxon>
    </lineage>
</organism>